<protein>
    <recommendedName>
        <fullName evidence="3">Ribosomal protein</fullName>
    </recommendedName>
</protein>
<dbReference type="AlphaFoldDB" id="A0AAV5TF60"/>
<keyword evidence="2" id="KW-1185">Reference proteome</keyword>
<feature type="non-terminal residue" evidence="1">
    <location>
        <position position="1"/>
    </location>
</feature>
<dbReference type="EMBL" id="BTSX01000004">
    <property type="protein sequence ID" value="GMS93113.1"/>
    <property type="molecule type" value="Genomic_DNA"/>
</dbReference>
<reference evidence="1" key="1">
    <citation type="submission" date="2023-10" db="EMBL/GenBank/DDBJ databases">
        <title>Genome assembly of Pristionchus species.</title>
        <authorList>
            <person name="Yoshida K."/>
            <person name="Sommer R.J."/>
        </authorList>
    </citation>
    <scope>NUCLEOTIDE SEQUENCE</scope>
    <source>
        <strain evidence="1">RS0144</strain>
    </source>
</reference>
<gene>
    <name evidence="1" type="ORF">PENTCL1PPCAC_15288</name>
</gene>
<name>A0AAV5TF60_9BILA</name>
<comment type="caution">
    <text evidence="1">The sequence shown here is derived from an EMBL/GenBank/DDBJ whole genome shotgun (WGS) entry which is preliminary data.</text>
</comment>
<organism evidence="1 2">
    <name type="scientific">Pristionchus entomophagus</name>
    <dbReference type="NCBI Taxonomy" id="358040"/>
    <lineage>
        <taxon>Eukaryota</taxon>
        <taxon>Metazoa</taxon>
        <taxon>Ecdysozoa</taxon>
        <taxon>Nematoda</taxon>
        <taxon>Chromadorea</taxon>
        <taxon>Rhabditida</taxon>
        <taxon>Rhabditina</taxon>
        <taxon>Diplogasteromorpha</taxon>
        <taxon>Diplogasteroidea</taxon>
        <taxon>Neodiplogasteridae</taxon>
        <taxon>Pristionchus</taxon>
    </lineage>
</organism>
<evidence type="ECO:0008006" key="3">
    <source>
        <dbReference type="Google" id="ProtNLM"/>
    </source>
</evidence>
<sequence>ATVNPELVVGGSVGEVADDVVEVPASATVNPELVVGGSVGEVADDVVEVPASRKAASPVADLLLVLQWMEKQGVKMSISQEIPDHLSCFEIRNRGTEKVHIIKIRPTLSKEEAIFSAR</sequence>
<dbReference type="Proteomes" id="UP001432027">
    <property type="component" value="Unassembled WGS sequence"/>
</dbReference>
<evidence type="ECO:0000313" key="1">
    <source>
        <dbReference type="EMBL" id="GMS93113.1"/>
    </source>
</evidence>
<proteinExistence type="predicted"/>
<evidence type="ECO:0000313" key="2">
    <source>
        <dbReference type="Proteomes" id="UP001432027"/>
    </source>
</evidence>
<accession>A0AAV5TF60</accession>